<protein>
    <submittedName>
        <fullName evidence="1">Uncharacterized protein</fullName>
    </submittedName>
</protein>
<comment type="caution">
    <text evidence="1">The sequence shown here is derived from an EMBL/GenBank/DDBJ whole genome shotgun (WGS) entry which is preliminary data.</text>
</comment>
<dbReference type="AlphaFoldDB" id="A0ABD0R4C9"/>
<gene>
    <name evidence="1" type="ORF">M9458_010837</name>
</gene>
<feature type="non-terminal residue" evidence="1">
    <location>
        <position position="1"/>
    </location>
</feature>
<name>A0ABD0R4C9_CIRMR</name>
<reference evidence="1 2" key="1">
    <citation type="submission" date="2024-05" db="EMBL/GenBank/DDBJ databases">
        <title>Genome sequencing and assembly of Indian major carp, Cirrhinus mrigala (Hamilton, 1822).</title>
        <authorList>
            <person name="Mohindra V."/>
            <person name="Chowdhury L.M."/>
            <person name="Lal K."/>
            <person name="Jena J.K."/>
        </authorList>
    </citation>
    <scope>NUCLEOTIDE SEQUENCE [LARGE SCALE GENOMIC DNA]</scope>
    <source>
        <strain evidence="1">CM1030</strain>
        <tissue evidence="1">Blood</tissue>
    </source>
</reference>
<evidence type="ECO:0000313" key="1">
    <source>
        <dbReference type="EMBL" id="KAL0192541.1"/>
    </source>
</evidence>
<keyword evidence="2" id="KW-1185">Reference proteome</keyword>
<dbReference type="Proteomes" id="UP001529510">
    <property type="component" value="Unassembled WGS sequence"/>
</dbReference>
<dbReference type="EMBL" id="JAMKFB020000005">
    <property type="protein sequence ID" value="KAL0192541.1"/>
    <property type="molecule type" value="Genomic_DNA"/>
</dbReference>
<organism evidence="1 2">
    <name type="scientific">Cirrhinus mrigala</name>
    <name type="common">Mrigala</name>
    <dbReference type="NCBI Taxonomy" id="683832"/>
    <lineage>
        <taxon>Eukaryota</taxon>
        <taxon>Metazoa</taxon>
        <taxon>Chordata</taxon>
        <taxon>Craniata</taxon>
        <taxon>Vertebrata</taxon>
        <taxon>Euteleostomi</taxon>
        <taxon>Actinopterygii</taxon>
        <taxon>Neopterygii</taxon>
        <taxon>Teleostei</taxon>
        <taxon>Ostariophysi</taxon>
        <taxon>Cypriniformes</taxon>
        <taxon>Cyprinidae</taxon>
        <taxon>Labeoninae</taxon>
        <taxon>Labeonini</taxon>
        <taxon>Cirrhinus</taxon>
    </lineage>
</organism>
<sequence>IAIIPAQLDHPPQRAIDIRIQVVPHGRVQPVPWAAPLAVECRWKEEPSEVGSSEGNSSP</sequence>
<evidence type="ECO:0000313" key="2">
    <source>
        <dbReference type="Proteomes" id="UP001529510"/>
    </source>
</evidence>
<proteinExistence type="predicted"/>
<accession>A0ABD0R4C9</accession>
<feature type="non-terminal residue" evidence="1">
    <location>
        <position position="59"/>
    </location>
</feature>